<accession>Q4S7T0</accession>
<dbReference type="GO" id="GO:0005634">
    <property type="term" value="C:nucleus"/>
    <property type="evidence" value="ECO:0007669"/>
    <property type="project" value="UniProtKB-SubCell"/>
</dbReference>
<feature type="compositionally biased region" description="Polar residues" evidence="7">
    <location>
        <begin position="791"/>
        <end position="805"/>
    </location>
</feature>
<dbReference type="GO" id="GO:0000978">
    <property type="term" value="F:RNA polymerase II cis-regulatory region sequence-specific DNA binding"/>
    <property type="evidence" value="ECO:0007669"/>
    <property type="project" value="TreeGrafter"/>
</dbReference>
<keyword evidence="4" id="KW-0862">Zinc</keyword>
<keyword evidence="3 6" id="KW-0863">Zinc-finger</keyword>
<feature type="compositionally biased region" description="Low complexity" evidence="7">
    <location>
        <begin position="105"/>
        <end position="132"/>
    </location>
</feature>
<evidence type="ECO:0000259" key="8">
    <source>
        <dbReference type="PROSITE" id="PS50157"/>
    </source>
</evidence>
<sequence length="805" mass="85268">CEVCGTYFESRRGLSSHARLHLRQLGVALSESSGAPISLLYQLVRERDGCLPEFKADSSADGSALLRNTTQQDSRKIPEPEDPTRSSPQTKSYTESPTRPKETTHSLLPSSPSCSTLVESRASEGSSSSCAENQTATKPLWAPLETDAPIRLDTSEEVHVCQLCGCWYETRKGLSSHARAHLRHIGISEKEIQGSPIDLLYRIMEEGDLKPISSDQAKAAAIKSLSRSSSKRPSGLSSSAVSSLVKRPKTSADCTCVLCGEEFESRKGLASHSRSHLNQLGVVDLLGKSSPIQTIQELVSSGMLGSLHPPKADSSAASPSPAPGPFSSLTSFPSTTLSTSPGKGSSQPCVARAPKAKKGFRLAVDPLQKRPKLEPVETEVSAPASGPTADGSPGSRKPAAAAAALKPPEADVQSPPTVLCDYCGQLFDTRKALSCHARAHLRHLGLVWSIRTSPIDLLKEVMIHGVESVKESAGSGSAAKAAPSPQGSRKSADSLHLGEADSKSCTSPLNYSLKEKSPSVKSGTPHPDASCELCGFEFENRKALASHARAHLRQLGIIEWKADGATSPIELLSELIRKDPVKVEAITRRYRMGDLYIKKGGRGVAACSSRQSQGNARSSAAHGDPGLRSPRGIYPPKHVTAARERSQDSSRQPARSGSIPALLPKPPLTPLVKLVGKVYSLKCRSGRSALQPPLHRSPGVKPSETSVLSLLQVLRRGVRGSSVHPGAVDRTPAETHPDAGLQGQRVSARCTSASPGPRPTGGRLIRHASVAVKGAASFKKDAVSVGEEQEQPSGSLSVQQEAPRS</sequence>
<reference evidence="9" key="2">
    <citation type="submission" date="2004-02" db="EMBL/GenBank/DDBJ databases">
        <authorList>
            <consortium name="Genoscope"/>
            <consortium name="Whitehead Institute Centre for Genome Research"/>
        </authorList>
    </citation>
    <scope>NUCLEOTIDE SEQUENCE</scope>
</reference>
<evidence type="ECO:0000256" key="2">
    <source>
        <dbReference type="ARBA" id="ARBA00022723"/>
    </source>
</evidence>
<feature type="region of interest" description="Disordered" evidence="7">
    <location>
        <begin position="469"/>
        <end position="526"/>
    </location>
</feature>
<feature type="compositionally biased region" description="Polar residues" evidence="7">
    <location>
        <begin position="608"/>
        <end position="618"/>
    </location>
</feature>
<evidence type="ECO:0000256" key="7">
    <source>
        <dbReference type="SAM" id="MobiDB-lite"/>
    </source>
</evidence>
<dbReference type="EMBL" id="CAAE01014712">
    <property type="protein sequence ID" value="CAG03302.1"/>
    <property type="molecule type" value="Genomic_DNA"/>
</dbReference>
<dbReference type="GO" id="GO:0000981">
    <property type="term" value="F:DNA-binding transcription factor activity, RNA polymerase II-specific"/>
    <property type="evidence" value="ECO:0007669"/>
    <property type="project" value="TreeGrafter"/>
</dbReference>
<dbReference type="SUPFAM" id="SSF57667">
    <property type="entry name" value="beta-beta-alpha zinc fingers"/>
    <property type="match status" value="2"/>
</dbReference>
<keyword evidence="2" id="KW-0479">Metal-binding</keyword>
<evidence type="ECO:0000256" key="5">
    <source>
        <dbReference type="ARBA" id="ARBA00023242"/>
    </source>
</evidence>
<organism evidence="9">
    <name type="scientific">Tetraodon nigroviridis</name>
    <name type="common">Spotted green pufferfish</name>
    <name type="synonym">Chelonodon nigroviridis</name>
    <dbReference type="NCBI Taxonomy" id="99883"/>
    <lineage>
        <taxon>Eukaryota</taxon>
        <taxon>Metazoa</taxon>
        <taxon>Chordata</taxon>
        <taxon>Craniata</taxon>
        <taxon>Vertebrata</taxon>
        <taxon>Euteleostomi</taxon>
        <taxon>Actinopterygii</taxon>
        <taxon>Neopterygii</taxon>
        <taxon>Teleostei</taxon>
        <taxon>Neoteleostei</taxon>
        <taxon>Acanthomorphata</taxon>
        <taxon>Eupercaria</taxon>
        <taxon>Tetraodontiformes</taxon>
        <taxon>Tetradontoidea</taxon>
        <taxon>Tetraodontidae</taxon>
        <taxon>Tetraodon</taxon>
    </lineage>
</organism>
<evidence type="ECO:0000256" key="3">
    <source>
        <dbReference type="ARBA" id="ARBA00022771"/>
    </source>
</evidence>
<proteinExistence type="predicted"/>
<feature type="region of interest" description="Disordered" evidence="7">
    <location>
        <begin position="54"/>
        <end position="134"/>
    </location>
</feature>
<feature type="region of interest" description="Disordered" evidence="7">
    <location>
        <begin position="721"/>
        <end position="763"/>
    </location>
</feature>
<dbReference type="PROSITE" id="PS50157">
    <property type="entry name" value="ZINC_FINGER_C2H2_2"/>
    <property type="match status" value="4"/>
</dbReference>
<evidence type="ECO:0000256" key="6">
    <source>
        <dbReference type="PROSITE-ProRule" id="PRU00042"/>
    </source>
</evidence>
<dbReference type="KEGG" id="tng:GSTEN00022647G001"/>
<protein>
    <submittedName>
        <fullName evidence="9">Chromosome 18 SCAF14712, whole genome shotgun sequence</fullName>
    </submittedName>
</protein>
<dbReference type="OrthoDB" id="8963894at2759"/>
<dbReference type="InterPro" id="IPR036236">
    <property type="entry name" value="Znf_C2H2_sf"/>
</dbReference>
<dbReference type="PANTHER" id="PTHR24396:SF29">
    <property type="entry name" value="PROTEIN WIZ ISOFORM X1"/>
    <property type="match status" value="1"/>
</dbReference>
<feature type="compositionally biased region" description="Polar residues" evidence="7">
    <location>
        <begin position="85"/>
        <end position="97"/>
    </location>
</feature>
<feature type="domain" description="C2H2-type" evidence="8">
    <location>
        <begin position="1"/>
        <end position="21"/>
    </location>
</feature>
<dbReference type="AlphaFoldDB" id="Q4S7T0"/>
<feature type="compositionally biased region" description="Basic and acidic residues" evidence="7">
    <location>
        <begin position="490"/>
        <end position="502"/>
    </location>
</feature>
<evidence type="ECO:0000256" key="1">
    <source>
        <dbReference type="ARBA" id="ARBA00004123"/>
    </source>
</evidence>
<dbReference type="PANTHER" id="PTHR24396">
    <property type="entry name" value="ZINC FINGER PROTEIN"/>
    <property type="match status" value="1"/>
</dbReference>
<feature type="non-terminal residue" evidence="9">
    <location>
        <position position="1"/>
    </location>
</feature>
<dbReference type="InterPro" id="IPR051643">
    <property type="entry name" value="Transcr_Reg_ZincFinger"/>
</dbReference>
<dbReference type="SMART" id="SM00355">
    <property type="entry name" value="ZnF_C2H2"/>
    <property type="match status" value="5"/>
</dbReference>
<feature type="region of interest" description="Disordered" evidence="7">
    <location>
        <begin position="223"/>
        <end position="242"/>
    </location>
</feature>
<keyword evidence="5" id="KW-0539">Nucleus</keyword>
<gene>
    <name evidence="9" type="ORF">GSTENG00022647001</name>
</gene>
<feature type="compositionally biased region" description="Low complexity" evidence="7">
    <location>
        <begin position="312"/>
        <end position="342"/>
    </location>
</feature>
<reference evidence="9" key="1">
    <citation type="journal article" date="2004" name="Nature">
        <title>Genome duplication in the teleost fish Tetraodon nigroviridis reveals the early vertebrate proto-karyotype.</title>
        <authorList>
            <person name="Jaillon O."/>
            <person name="Aury J.-M."/>
            <person name="Brunet F."/>
            <person name="Petit J.-L."/>
            <person name="Stange-Thomann N."/>
            <person name="Mauceli E."/>
            <person name="Bouneau L."/>
            <person name="Fischer C."/>
            <person name="Ozouf-Costaz C."/>
            <person name="Bernot A."/>
            <person name="Nicaud S."/>
            <person name="Jaffe D."/>
            <person name="Fisher S."/>
            <person name="Lutfalla G."/>
            <person name="Dossat C."/>
            <person name="Segurens B."/>
            <person name="Dasilva C."/>
            <person name="Salanoubat M."/>
            <person name="Levy M."/>
            <person name="Boudet N."/>
            <person name="Castellano S."/>
            <person name="Anthouard V."/>
            <person name="Jubin C."/>
            <person name="Castelli V."/>
            <person name="Katinka M."/>
            <person name="Vacherie B."/>
            <person name="Biemont C."/>
            <person name="Skalli Z."/>
            <person name="Cattolico L."/>
            <person name="Poulain J."/>
            <person name="De Berardinis V."/>
            <person name="Cruaud C."/>
            <person name="Duprat S."/>
            <person name="Brottier P."/>
            <person name="Coutanceau J.-P."/>
            <person name="Gouzy J."/>
            <person name="Parra G."/>
            <person name="Lardier G."/>
            <person name="Chapple C."/>
            <person name="McKernan K.J."/>
            <person name="McEwan P."/>
            <person name="Bosak S."/>
            <person name="Kellis M."/>
            <person name="Volff J.-N."/>
            <person name="Guigo R."/>
            <person name="Zody M.C."/>
            <person name="Mesirov J."/>
            <person name="Lindblad-Toh K."/>
            <person name="Birren B."/>
            <person name="Nusbaum C."/>
            <person name="Kahn D."/>
            <person name="Robinson-Rechavi M."/>
            <person name="Laudet V."/>
            <person name="Schachter V."/>
            <person name="Quetier F."/>
            <person name="Saurin W."/>
            <person name="Scarpelli C."/>
            <person name="Wincker P."/>
            <person name="Lander E.S."/>
            <person name="Weissenbach J."/>
            <person name="Roest Crollius H."/>
        </authorList>
    </citation>
    <scope>NUCLEOTIDE SEQUENCE [LARGE SCALE GENOMIC DNA]</scope>
</reference>
<evidence type="ECO:0000256" key="4">
    <source>
        <dbReference type="ARBA" id="ARBA00022833"/>
    </source>
</evidence>
<feature type="domain" description="C2H2-type" evidence="8">
    <location>
        <begin position="418"/>
        <end position="440"/>
    </location>
</feature>
<dbReference type="PROSITE" id="PS00028">
    <property type="entry name" value="ZINC_FINGER_C2H2_1"/>
    <property type="match status" value="5"/>
</dbReference>
<dbReference type="InterPro" id="IPR013087">
    <property type="entry name" value="Znf_C2H2_type"/>
</dbReference>
<feature type="compositionally biased region" description="Low complexity" evidence="7">
    <location>
        <begin position="471"/>
        <end position="485"/>
    </location>
</feature>
<feature type="region of interest" description="Disordered" evidence="7">
    <location>
        <begin position="606"/>
        <end position="666"/>
    </location>
</feature>
<dbReference type="GO" id="GO:0008270">
    <property type="term" value="F:zinc ion binding"/>
    <property type="evidence" value="ECO:0007669"/>
    <property type="project" value="UniProtKB-KW"/>
</dbReference>
<feature type="region of interest" description="Disordered" evidence="7">
    <location>
        <begin position="306"/>
        <end position="414"/>
    </location>
</feature>
<feature type="region of interest" description="Disordered" evidence="7">
    <location>
        <begin position="782"/>
        <end position="805"/>
    </location>
</feature>
<feature type="compositionally biased region" description="Basic and acidic residues" evidence="7">
    <location>
        <begin position="73"/>
        <end position="84"/>
    </location>
</feature>
<evidence type="ECO:0000313" key="9">
    <source>
        <dbReference type="EMBL" id="CAG03302.1"/>
    </source>
</evidence>
<name>Q4S7T0_TETNG</name>
<comment type="subcellular location">
    <subcellularLocation>
        <location evidence="1">Nucleus</location>
    </subcellularLocation>
</comment>
<feature type="domain" description="C2H2-type" evidence="8">
    <location>
        <begin position="254"/>
        <end position="281"/>
    </location>
</feature>
<feature type="domain" description="C2H2-type" evidence="8">
    <location>
        <begin position="529"/>
        <end position="551"/>
    </location>
</feature>